<sequence length="405" mass="42908">MPLNRSARTASVPAALAALLCLATACGTDGGDGDGKQPAKSASTTPLAASAVDLSGVCPEKIVVQGQWLPNTSSEGPVYRLLGPDPAIDADAKSTTAALTAGGHDTGVDLEIRAGGPAIGFQPVSAQMYADKSVTLGILGGFDESIQLSRSQPTLAVLAMLEKDPQMIFWDPKTYPQFASIADIGTTDTTVLTFEGDTYVDYLIGAGILKKGQVDPSNEGSPARFVAEGGKIASAGYAVDDPYIYEKEVKEWGKPVKFQMLYDAGYPNYGPPLSIRPQDRAKLAPCLEKLVPLVQQAQVDFLADPLPTIEAVVRISEAYDSDEVFTRAIGEYSADRLKRLGIAANDAEGADTTTGDFDERRVQRMIDLTKPVFAAQKKALKENLAPSDLVTDEFIDPKIGYPGGS</sequence>
<accession>A0ABW2GJQ8</accession>
<keyword evidence="3" id="KW-1185">Reference proteome</keyword>
<name>A0ABW2GJQ8_9ACTN</name>
<evidence type="ECO:0000313" key="2">
    <source>
        <dbReference type="EMBL" id="MFC7220196.1"/>
    </source>
</evidence>
<gene>
    <name evidence="2" type="ORF">ACFQLX_18810</name>
</gene>
<feature type="signal peptide" evidence="1">
    <location>
        <begin position="1"/>
        <end position="25"/>
    </location>
</feature>
<organism evidence="2 3">
    <name type="scientific">Streptomyces polyrhachis</name>
    <dbReference type="NCBI Taxonomy" id="1282885"/>
    <lineage>
        <taxon>Bacteria</taxon>
        <taxon>Bacillati</taxon>
        <taxon>Actinomycetota</taxon>
        <taxon>Actinomycetes</taxon>
        <taxon>Kitasatosporales</taxon>
        <taxon>Streptomycetaceae</taxon>
        <taxon>Streptomyces</taxon>
    </lineage>
</organism>
<reference evidence="3" key="1">
    <citation type="journal article" date="2019" name="Int. J. Syst. Evol. Microbiol.">
        <title>The Global Catalogue of Microorganisms (GCM) 10K type strain sequencing project: providing services to taxonomists for standard genome sequencing and annotation.</title>
        <authorList>
            <consortium name="The Broad Institute Genomics Platform"/>
            <consortium name="The Broad Institute Genome Sequencing Center for Infectious Disease"/>
            <person name="Wu L."/>
            <person name="Ma J."/>
        </authorList>
    </citation>
    <scope>NUCLEOTIDE SEQUENCE [LARGE SCALE GENOMIC DNA]</scope>
    <source>
        <strain evidence="3">CGMCC 1.13681</strain>
    </source>
</reference>
<dbReference type="Gene3D" id="3.40.190.10">
    <property type="entry name" value="Periplasmic binding protein-like II"/>
    <property type="match status" value="2"/>
</dbReference>
<evidence type="ECO:0008006" key="4">
    <source>
        <dbReference type="Google" id="ProtNLM"/>
    </source>
</evidence>
<keyword evidence="1" id="KW-0732">Signal</keyword>
<comment type="caution">
    <text evidence="2">The sequence shown here is derived from an EMBL/GenBank/DDBJ whole genome shotgun (WGS) entry which is preliminary data.</text>
</comment>
<proteinExistence type="predicted"/>
<dbReference type="RefSeq" id="WP_386416722.1">
    <property type="nucleotide sequence ID" value="NZ_JBHSZO010000030.1"/>
</dbReference>
<evidence type="ECO:0000256" key="1">
    <source>
        <dbReference type="SAM" id="SignalP"/>
    </source>
</evidence>
<dbReference type="Proteomes" id="UP001596413">
    <property type="component" value="Unassembled WGS sequence"/>
</dbReference>
<protein>
    <recommendedName>
        <fullName evidence="4">ABC transporter substrate-binding protein</fullName>
    </recommendedName>
</protein>
<feature type="chain" id="PRO_5045221305" description="ABC transporter substrate-binding protein" evidence="1">
    <location>
        <begin position="26"/>
        <end position="405"/>
    </location>
</feature>
<dbReference type="EMBL" id="JBHSZO010000030">
    <property type="protein sequence ID" value="MFC7220196.1"/>
    <property type="molecule type" value="Genomic_DNA"/>
</dbReference>
<evidence type="ECO:0000313" key="3">
    <source>
        <dbReference type="Proteomes" id="UP001596413"/>
    </source>
</evidence>
<dbReference type="PROSITE" id="PS51257">
    <property type="entry name" value="PROKAR_LIPOPROTEIN"/>
    <property type="match status" value="1"/>
</dbReference>